<dbReference type="EMBL" id="OV170223">
    <property type="protein sequence ID" value="CAH0722726.1"/>
    <property type="molecule type" value="Genomic_DNA"/>
</dbReference>
<organism evidence="2 3">
    <name type="scientific">Brenthis ino</name>
    <name type="common">lesser marbled fritillary</name>
    <dbReference type="NCBI Taxonomy" id="405034"/>
    <lineage>
        <taxon>Eukaryota</taxon>
        <taxon>Metazoa</taxon>
        <taxon>Ecdysozoa</taxon>
        <taxon>Arthropoda</taxon>
        <taxon>Hexapoda</taxon>
        <taxon>Insecta</taxon>
        <taxon>Pterygota</taxon>
        <taxon>Neoptera</taxon>
        <taxon>Endopterygota</taxon>
        <taxon>Lepidoptera</taxon>
        <taxon>Glossata</taxon>
        <taxon>Ditrysia</taxon>
        <taxon>Papilionoidea</taxon>
        <taxon>Nymphalidae</taxon>
        <taxon>Heliconiinae</taxon>
        <taxon>Argynnini</taxon>
        <taxon>Brenthis</taxon>
    </lineage>
</organism>
<evidence type="ECO:0000256" key="1">
    <source>
        <dbReference type="SAM" id="MobiDB-lite"/>
    </source>
</evidence>
<feature type="compositionally biased region" description="Basic residues" evidence="1">
    <location>
        <begin position="38"/>
        <end position="49"/>
    </location>
</feature>
<protein>
    <submittedName>
        <fullName evidence="2">Uncharacterized protein</fullName>
    </submittedName>
</protein>
<feature type="compositionally biased region" description="Basic and acidic residues" evidence="1">
    <location>
        <begin position="8"/>
        <end position="37"/>
    </location>
</feature>
<proteinExistence type="predicted"/>
<name>A0A8J9YCI2_9NEOP</name>
<reference evidence="2" key="1">
    <citation type="submission" date="2021-12" db="EMBL/GenBank/DDBJ databases">
        <authorList>
            <person name="Martin H S."/>
        </authorList>
    </citation>
    <scope>NUCLEOTIDE SEQUENCE</scope>
</reference>
<dbReference type="AlphaFoldDB" id="A0A8J9YCI2"/>
<accession>A0A8J9YCI2</accession>
<feature type="non-terminal residue" evidence="2">
    <location>
        <position position="76"/>
    </location>
</feature>
<keyword evidence="3" id="KW-1185">Reference proteome</keyword>
<evidence type="ECO:0000313" key="3">
    <source>
        <dbReference type="Proteomes" id="UP000838878"/>
    </source>
</evidence>
<dbReference type="Proteomes" id="UP000838878">
    <property type="component" value="Chromosome 3"/>
</dbReference>
<gene>
    <name evidence="2" type="ORF">BINO364_LOCUS8635</name>
</gene>
<sequence>MLLRRKMKPAEKRGWREEEQRGDEMRGEEKTDEEDRRRRFAKKNCKRQAKSQQQAPLFSLLSAPLLSSPFSFIFVQ</sequence>
<evidence type="ECO:0000313" key="2">
    <source>
        <dbReference type="EMBL" id="CAH0722726.1"/>
    </source>
</evidence>
<feature type="region of interest" description="Disordered" evidence="1">
    <location>
        <begin position="1"/>
        <end position="54"/>
    </location>
</feature>